<accession>A0A369B4G5</accession>
<evidence type="ECO:0000256" key="1">
    <source>
        <dbReference type="ARBA" id="ARBA00000085"/>
    </source>
</evidence>
<keyword evidence="4" id="KW-0808">Transferase</keyword>
<keyword evidence="8" id="KW-0902">Two-component regulatory system</keyword>
<evidence type="ECO:0000313" key="11">
    <source>
        <dbReference type="EMBL" id="RCX16195.1"/>
    </source>
</evidence>
<dbReference type="Gene3D" id="3.30.565.10">
    <property type="entry name" value="Histidine kinase-like ATPase, C-terminal domain"/>
    <property type="match status" value="1"/>
</dbReference>
<dbReference type="Gene3D" id="3.30.450.20">
    <property type="entry name" value="PAS domain"/>
    <property type="match status" value="1"/>
</dbReference>
<feature type="transmembrane region" description="Helical" evidence="9">
    <location>
        <begin position="100"/>
        <end position="130"/>
    </location>
</feature>
<dbReference type="PRINTS" id="PR00344">
    <property type="entry name" value="BCTRLSENSOR"/>
</dbReference>
<evidence type="ECO:0000256" key="5">
    <source>
        <dbReference type="ARBA" id="ARBA00022741"/>
    </source>
</evidence>
<dbReference type="InterPro" id="IPR004358">
    <property type="entry name" value="Sig_transdc_His_kin-like_C"/>
</dbReference>
<dbReference type="CDD" id="cd00130">
    <property type="entry name" value="PAS"/>
    <property type="match status" value="1"/>
</dbReference>
<reference evidence="11 12" key="1">
    <citation type="submission" date="2018-07" db="EMBL/GenBank/DDBJ databases">
        <title>Genomic Encyclopedia of Type Strains, Phase III (KMG-III): the genomes of soil and plant-associated and newly described type strains.</title>
        <authorList>
            <person name="Whitman W."/>
        </authorList>
    </citation>
    <scope>NUCLEOTIDE SEQUENCE [LARGE SCALE GENOMIC DNA]</scope>
    <source>
        <strain evidence="11 12">CECT 8333</strain>
    </source>
</reference>
<dbReference type="Pfam" id="PF02518">
    <property type="entry name" value="HATPase_c"/>
    <property type="match status" value="1"/>
</dbReference>
<dbReference type="PANTHER" id="PTHR43065:SF46">
    <property type="entry name" value="C4-DICARBOXYLATE TRANSPORT SENSOR PROTEIN DCTB"/>
    <property type="match status" value="1"/>
</dbReference>
<dbReference type="SUPFAM" id="SSF55874">
    <property type="entry name" value="ATPase domain of HSP90 chaperone/DNA topoisomerase II/histidine kinase"/>
    <property type="match status" value="1"/>
</dbReference>
<keyword evidence="12" id="KW-1185">Reference proteome</keyword>
<evidence type="ECO:0000256" key="4">
    <source>
        <dbReference type="ARBA" id="ARBA00022679"/>
    </source>
</evidence>
<dbReference type="SMART" id="SM00388">
    <property type="entry name" value="HisKA"/>
    <property type="match status" value="1"/>
</dbReference>
<gene>
    <name evidence="11" type="ORF">DFP94_11352</name>
</gene>
<dbReference type="GO" id="GO:0005524">
    <property type="term" value="F:ATP binding"/>
    <property type="evidence" value="ECO:0007669"/>
    <property type="project" value="UniProtKB-KW"/>
</dbReference>
<comment type="catalytic activity">
    <reaction evidence="1">
        <text>ATP + protein L-histidine = ADP + protein N-phospho-L-histidine.</text>
        <dbReference type="EC" id="2.7.13.3"/>
    </reaction>
</comment>
<dbReference type="EC" id="2.7.13.3" evidence="2"/>
<dbReference type="GO" id="GO:0000155">
    <property type="term" value="F:phosphorelay sensor kinase activity"/>
    <property type="evidence" value="ECO:0007669"/>
    <property type="project" value="InterPro"/>
</dbReference>
<evidence type="ECO:0000256" key="9">
    <source>
        <dbReference type="SAM" id="Phobius"/>
    </source>
</evidence>
<evidence type="ECO:0000256" key="2">
    <source>
        <dbReference type="ARBA" id="ARBA00012438"/>
    </source>
</evidence>
<feature type="transmembrane region" description="Helical" evidence="9">
    <location>
        <begin position="70"/>
        <end position="88"/>
    </location>
</feature>
<dbReference type="SMART" id="SM00387">
    <property type="entry name" value="HATPase_c"/>
    <property type="match status" value="1"/>
</dbReference>
<dbReference type="SUPFAM" id="SSF55785">
    <property type="entry name" value="PYP-like sensor domain (PAS domain)"/>
    <property type="match status" value="1"/>
</dbReference>
<evidence type="ECO:0000259" key="10">
    <source>
        <dbReference type="PROSITE" id="PS50109"/>
    </source>
</evidence>
<dbReference type="AlphaFoldDB" id="A0A369B4G5"/>
<feature type="transmembrane region" description="Helical" evidence="9">
    <location>
        <begin position="142"/>
        <end position="162"/>
    </location>
</feature>
<sequence>MGEIKEILLQMLIAGVPAFLFPLIYGNCTSNHMSKEGGICKNSYSVGLFYTCTVSMLLCSIFSTRLWDELPINYGILPLFALMLYGRLRDGVALALIQLLLYPLFALNFTFSGMILETGMLLYPMVLLASNYFKVTTRHGKVVTLSVFFVAGELMITSSPFMTGTETLRTDLSSLAATAVNVLVTLMIGALFVYMIEHTLEKEKLRLQVMQLSRNYFREAEKLQQSLDAAPLSIILLDRQRDIMAINETFLRLYRRSDPTATRENLIRHKLNIVLTDIQFEVLISRAAQTLEENAITRELLQSGDQIYFTSTSPIKKGHTDETIGAVLIIQDITELETFRKELNHIERLSLVGQMAAGITHEIRNPMAVVRGFLQLMREKSPSTLDHYYRIVLEELDRANSIINDFLSLAQNRSVKMELCSLHEIIKELTPLLWADANLRGQSIEVMLDEEVPELLLNQKEIKQLILNLGRNGMEAMDEKGQLTLETKCGTDGVELYVKDTGAGISPAQQERLFEPFFTTKSQGTGLGLSLCLSIMERHSGKISVDSEEGKGTTFTVFFPFTQTDPSSQRLRSGTLPPLVD</sequence>
<dbReference type="SUPFAM" id="SSF47384">
    <property type="entry name" value="Homodimeric domain of signal transducing histidine kinase"/>
    <property type="match status" value="1"/>
</dbReference>
<proteinExistence type="predicted"/>
<keyword evidence="3" id="KW-0597">Phosphoprotein</keyword>
<keyword evidence="9" id="KW-1133">Transmembrane helix</keyword>
<evidence type="ECO:0000256" key="3">
    <source>
        <dbReference type="ARBA" id="ARBA00022553"/>
    </source>
</evidence>
<dbReference type="InterPro" id="IPR003661">
    <property type="entry name" value="HisK_dim/P_dom"/>
</dbReference>
<evidence type="ECO:0000313" key="12">
    <source>
        <dbReference type="Proteomes" id="UP000253090"/>
    </source>
</evidence>
<name>A0A369B4G5_9BACL</name>
<keyword evidence="5" id="KW-0547">Nucleotide-binding</keyword>
<keyword evidence="9" id="KW-0812">Transmembrane</keyword>
<dbReference type="InterPro" id="IPR036097">
    <property type="entry name" value="HisK_dim/P_sf"/>
</dbReference>
<organism evidence="11 12">
    <name type="scientific">Fontibacillus phaseoli</name>
    <dbReference type="NCBI Taxonomy" id="1416533"/>
    <lineage>
        <taxon>Bacteria</taxon>
        <taxon>Bacillati</taxon>
        <taxon>Bacillota</taxon>
        <taxon>Bacilli</taxon>
        <taxon>Bacillales</taxon>
        <taxon>Paenibacillaceae</taxon>
        <taxon>Fontibacillus</taxon>
    </lineage>
</organism>
<dbReference type="InterPro" id="IPR035965">
    <property type="entry name" value="PAS-like_dom_sf"/>
</dbReference>
<keyword evidence="9" id="KW-0472">Membrane</keyword>
<dbReference type="OrthoDB" id="9759607at2"/>
<dbReference type="EMBL" id="QPJW01000013">
    <property type="protein sequence ID" value="RCX16195.1"/>
    <property type="molecule type" value="Genomic_DNA"/>
</dbReference>
<dbReference type="RefSeq" id="WP_114498508.1">
    <property type="nucleotide sequence ID" value="NZ_QPJW01000013.1"/>
</dbReference>
<dbReference type="InterPro" id="IPR000014">
    <property type="entry name" value="PAS"/>
</dbReference>
<dbReference type="InterPro" id="IPR036890">
    <property type="entry name" value="HATPase_C_sf"/>
</dbReference>
<keyword evidence="6 11" id="KW-0418">Kinase</keyword>
<evidence type="ECO:0000256" key="8">
    <source>
        <dbReference type="ARBA" id="ARBA00023012"/>
    </source>
</evidence>
<feature type="transmembrane region" description="Helical" evidence="9">
    <location>
        <begin position="174"/>
        <end position="196"/>
    </location>
</feature>
<dbReference type="PANTHER" id="PTHR43065">
    <property type="entry name" value="SENSOR HISTIDINE KINASE"/>
    <property type="match status" value="1"/>
</dbReference>
<evidence type="ECO:0000256" key="6">
    <source>
        <dbReference type="ARBA" id="ARBA00022777"/>
    </source>
</evidence>
<dbReference type="CDD" id="cd00082">
    <property type="entry name" value="HisKA"/>
    <property type="match status" value="1"/>
</dbReference>
<keyword evidence="7" id="KW-0067">ATP-binding</keyword>
<comment type="caution">
    <text evidence="11">The sequence shown here is derived from an EMBL/GenBank/DDBJ whole genome shotgun (WGS) entry which is preliminary data.</text>
</comment>
<evidence type="ECO:0000256" key="7">
    <source>
        <dbReference type="ARBA" id="ARBA00022840"/>
    </source>
</evidence>
<feature type="transmembrane region" description="Helical" evidence="9">
    <location>
        <begin position="45"/>
        <end position="63"/>
    </location>
</feature>
<dbReference type="Pfam" id="PF00512">
    <property type="entry name" value="HisKA"/>
    <property type="match status" value="1"/>
</dbReference>
<dbReference type="Gene3D" id="1.10.287.130">
    <property type="match status" value="1"/>
</dbReference>
<feature type="domain" description="Histidine kinase" evidence="10">
    <location>
        <begin position="358"/>
        <end position="563"/>
    </location>
</feature>
<protein>
    <recommendedName>
        <fullName evidence="2">histidine kinase</fullName>
        <ecNumber evidence="2">2.7.13.3</ecNumber>
    </recommendedName>
</protein>
<dbReference type="InterPro" id="IPR003594">
    <property type="entry name" value="HATPase_dom"/>
</dbReference>
<dbReference type="InterPro" id="IPR005467">
    <property type="entry name" value="His_kinase_dom"/>
</dbReference>
<feature type="transmembrane region" description="Helical" evidence="9">
    <location>
        <begin position="7"/>
        <end position="25"/>
    </location>
</feature>
<dbReference type="Proteomes" id="UP000253090">
    <property type="component" value="Unassembled WGS sequence"/>
</dbReference>
<dbReference type="PROSITE" id="PS50109">
    <property type="entry name" value="HIS_KIN"/>
    <property type="match status" value="1"/>
</dbReference>